<feature type="domain" description="DUF4476" evidence="2">
    <location>
        <begin position="1"/>
        <end position="66"/>
    </location>
</feature>
<feature type="region of interest" description="Disordered" evidence="1">
    <location>
        <begin position="244"/>
        <end position="271"/>
    </location>
</feature>
<comment type="caution">
    <text evidence="3">The sequence shown here is derived from an EMBL/GenBank/DDBJ whole genome shotgun (WGS) entry which is preliminary data.</text>
</comment>
<accession>A0A9W9YZ04</accession>
<dbReference type="AlphaFoldDB" id="A0A9W9YZ04"/>
<dbReference type="InterPro" id="IPR028011">
    <property type="entry name" value="DUF4476"/>
</dbReference>
<keyword evidence="4" id="KW-1185">Reference proteome</keyword>
<dbReference type="PANTHER" id="PTHR14880">
    <property type="entry name" value="PROLINE AND SERINE-RICH PROTEIN 1"/>
    <property type="match status" value="1"/>
</dbReference>
<evidence type="ECO:0000313" key="3">
    <source>
        <dbReference type="EMBL" id="KAJ7372107.1"/>
    </source>
</evidence>
<evidence type="ECO:0000313" key="4">
    <source>
        <dbReference type="Proteomes" id="UP001163046"/>
    </source>
</evidence>
<dbReference type="OrthoDB" id="5968166at2759"/>
<proteinExistence type="predicted"/>
<protein>
    <recommendedName>
        <fullName evidence="2">DUF4476 domain-containing protein</fullName>
    </recommendedName>
</protein>
<feature type="domain" description="DUF4476" evidence="2">
    <location>
        <begin position="67"/>
        <end position="123"/>
    </location>
</feature>
<dbReference type="Proteomes" id="UP001163046">
    <property type="component" value="Unassembled WGS sequence"/>
</dbReference>
<dbReference type="InterPro" id="IPR042616">
    <property type="entry name" value="PROSER1"/>
</dbReference>
<gene>
    <name evidence="3" type="primary">PROSER1_1</name>
    <name evidence="3" type="ORF">OS493_020532</name>
</gene>
<dbReference type="EMBL" id="MU826838">
    <property type="protein sequence ID" value="KAJ7372107.1"/>
    <property type="molecule type" value="Genomic_DNA"/>
</dbReference>
<feature type="compositionally biased region" description="Low complexity" evidence="1">
    <location>
        <begin position="260"/>
        <end position="271"/>
    </location>
</feature>
<evidence type="ECO:0000259" key="2">
    <source>
        <dbReference type="Pfam" id="PF14771"/>
    </source>
</evidence>
<dbReference type="Pfam" id="PF14771">
    <property type="entry name" value="DUF4476"/>
    <property type="match status" value="2"/>
</dbReference>
<sequence length="271" mass="28086">MDSSSFENIKSAVEEQSFKDEKIDALKATLSCAHGYLSADQVAQLVQEFSFDDDKVKAVEICAPRMYSTTCEQAAAILRVFSFDKSKTSALEVIACHITDDNLSALDSVFSFVSDRNRAKEILMNRDRGAAGPQPGLPPQPGVYPGVGPPAGGFPGMVPHAGGYPGMVPHAGGYPAPSPYPGTSPYPGQGPYVPGPYGGICPPGQAPYAQPGPGAVPPQYPTGGGVPGGALGAMEGIMNATAGAADSMFGPPRYPPPGGYPHQGYPYQPPK</sequence>
<dbReference type="PANTHER" id="PTHR14880:SF2">
    <property type="entry name" value="PROLINE AND SERINE-RICH PROTEIN 1"/>
    <property type="match status" value="1"/>
</dbReference>
<organism evidence="3 4">
    <name type="scientific">Desmophyllum pertusum</name>
    <dbReference type="NCBI Taxonomy" id="174260"/>
    <lineage>
        <taxon>Eukaryota</taxon>
        <taxon>Metazoa</taxon>
        <taxon>Cnidaria</taxon>
        <taxon>Anthozoa</taxon>
        <taxon>Hexacorallia</taxon>
        <taxon>Scleractinia</taxon>
        <taxon>Caryophylliina</taxon>
        <taxon>Caryophylliidae</taxon>
        <taxon>Desmophyllum</taxon>
    </lineage>
</organism>
<name>A0A9W9YZ04_9CNID</name>
<evidence type="ECO:0000256" key="1">
    <source>
        <dbReference type="SAM" id="MobiDB-lite"/>
    </source>
</evidence>
<reference evidence="3" key="1">
    <citation type="submission" date="2023-01" db="EMBL/GenBank/DDBJ databases">
        <title>Genome assembly of the deep-sea coral Lophelia pertusa.</title>
        <authorList>
            <person name="Herrera S."/>
            <person name="Cordes E."/>
        </authorList>
    </citation>
    <scope>NUCLEOTIDE SEQUENCE</scope>
    <source>
        <strain evidence="3">USNM1676648</strain>
        <tissue evidence="3">Polyp</tissue>
    </source>
</reference>